<keyword evidence="4 7" id="KW-0067">ATP-binding</keyword>
<evidence type="ECO:0000256" key="6">
    <source>
        <dbReference type="ARBA" id="ARBA00047407"/>
    </source>
</evidence>
<gene>
    <name evidence="7 9" type="primary">gatA</name>
    <name evidence="9" type="ORF">ENL96_00800</name>
</gene>
<keyword evidence="5 7" id="KW-0648">Protein biosynthesis</keyword>
<dbReference type="AlphaFoldDB" id="A0A7C5YUN1"/>
<dbReference type="SUPFAM" id="SSF75304">
    <property type="entry name" value="Amidase signature (AS) enzymes"/>
    <property type="match status" value="1"/>
</dbReference>
<dbReference type="GO" id="GO:0050567">
    <property type="term" value="F:glutaminyl-tRNA synthase (glutamine-hydrolyzing) activity"/>
    <property type="evidence" value="ECO:0007669"/>
    <property type="project" value="UniProtKB-UniRule"/>
</dbReference>
<dbReference type="GO" id="GO:0006412">
    <property type="term" value="P:translation"/>
    <property type="evidence" value="ECO:0007669"/>
    <property type="project" value="UniProtKB-UniRule"/>
</dbReference>
<keyword evidence="2 7" id="KW-0436">Ligase</keyword>
<name>A0A7C5YUN1_UNCC3</name>
<keyword evidence="9" id="KW-0808">Transferase</keyword>
<dbReference type="EMBL" id="DRVY01000021">
    <property type="protein sequence ID" value="HHR92038.1"/>
    <property type="molecule type" value="Genomic_DNA"/>
</dbReference>
<protein>
    <recommendedName>
        <fullName evidence="7">Glutamyl-tRNA(Gln) amidotransferase subunit A</fullName>
        <shortName evidence="7">Glu-ADT subunit A</shortName>
        <ecNumber evidence="7">6.3.5.7</ecNumber>
    </recommendedName>
</protein>
<dbReference type="GO" id="GO:0016740">
    <property type="term" value="F:transferase activity"/>
    <property type="evidence" value="ECO:0007669"/>
    <property type="project" value="UniProtKB-KW"/>
</dbReference>
<feature type="active site" description="Acyl-ester intermediate" evidence="7">
    <location>
        <position position="145"/>
    </location>
</feature>
<accession>A0A7C5YUN1</accession>
<reference evidence="9" key="1">
    <citation type="journal article" date="2020" name="mSystems">
        <title>Genome- and Community-Level Interaction Insights into Carbon Utilization and Element Cycling Functions of Hydrothermarchaeota in Hydrothermal Sediment.</title>
        <authorList>
            <person name="Zhou Z."/>
            <person name="Liu Y."/>
            <person name="Xu W."/>
            <person name="Pan J."/>
            <person name="Luo Z.H."/>
            <person name="Li M."/>
        </authorList>
    </citation>
    <scope>NUCLEOTIDE SEQUENCE [LARGE SCALE GENOMIC DNA]</scope>
    <source>
        <strain evidence="9">SpSt-1042</strain>
    </source>
</reference>
<sequence>MKGIEQNIEKIEKYNPILNCFITVVKDPSLLKFKQGPLTGIPIAVKDNFCTAGIRTTAASKVLEDFIPPYDATVVKRLKNAGAVIIGKTNMDAWAHGSSTETSDFGTTRNPWDLNRVAGGSSGGSACAVSAGLVPLAIGSETAGSIRQPASWCGVVGLKPTYGRVSRYGLIAMCSSTDSPGILGSNITDITKTLQIIAGKDPFDATTADRAVPNYISLLGRKVRYIIGVSDEYLEGVEEDVLNRFEDVIEVFKKLGCKVKKIKTISPKYAISVYTIVQRAEVSSNLARYTGIRYGNNRSLFGSEAKKRIVLGTYTLCRGYYDEYYKRAQKVRRLLLEDFKKVFKEVDVILSPTTPTTALKVGESEKYPFFGELMDKLLEPSSLVGLPGINLPCGLDRNGLPIGFQIVAPWFEEGLILNLSYRFEKETEYFGVIKKGFERYR</sequence>
<dbReference type="InterPro" id="IPR000120">
    <property type="entry name" value="Amidase"/>
</dbReference>
<comment type="similarity">
    <text evidence="1 7">Belongs to the amidase family. GatA subfamily.</text>
</comment>
<comment type="catalytic activity">
    <reaction evidence="6 7">
        <text>L-glutamyl-tRNA(Gln) + L-glutamine + ATP + H2O = L-glutaminyl-tRNA(Gln) + L-glutamate + ADP + phosphate + H(+)</text>
        <dbReference type="Rhea" id="RHEA:17521"/>
        <dbReference type="Rhea" id="RHEA-COMP:9681"/>
        <dbReference type="Rhea" id="RHEA-COMP:9684"/>
        <dbReference type="ChEBI" id="CHEBI:15377"/>
        <dbReference type="ChEBI" id="CHEBI:15378"/>
        <dbReference type="ChEBI" id="CHEBI:29985"/>
        <dbReference type="ChEBI" id="CHEBI:30616"/>
        <dbReference type="ChEBI" id="CHEBI:43474"/>
        <dbReference type="ChEBI" id="CHEBI:58359"/>
        <dbReference type="ChEBI" id="CHEBI:78520"/>
        <dbReference type="ChEBI" id="CHEBI:78521"/>
        <dbReference type="ChEBI" id="CHEBI:456216"/>
        <dbReference type="EC" id="6.3.5.7"/>
    </reaction>
</comment>
<dbReference type="InterPro" id="IPR036928">
    <property type="entry name" value="AS_sf"/>
</dbReference>
<dbReference type="InterPro" id="IPR023631">
    <property type="entry name" value="Amidase_dom"/>
</dbReference>
<dbReference type="PANTHER" id="PTHR11895:SF151">
    <property type="entry name" value="GLUTAMYL-TRNA(GLN) AMIDOTRANSFERASE SUBUNIT A"/>
    <property type="match status" value="1"/>
</dbReference>
<evidence type="ECO:0000256" key="2">
    <source>
        <dbReference type="ARBA" id="ARBA00022598"/>
    </source>
</evidence>
<dbReference type="Pfam" id="PF01425">
    <property type="entry name" value="Amidase"/>
    <property type="match status" value="1"/>
</dbReference>
<dbReference type="InterPro" id="IPR020556">
    <property type="entry name" value="Amidase_CS"/>
</dbReference>
<comment type="function">
    <text evidence="7">Allows the formation of correctly charged Gln-tRNA(Gln) through the transamidation of misacylated Glu-tRNA(Gln) in organisms which lack glutaminyl-tRNA synthetase. The reaction takes place in the presence of glutamine and ATP through an activated gamma-phospho-Glu-tRNA(Gln).</text>
</comment>
<evidence type="ECO:0000256" key="7">
    <source>
        <dbReference type="HAMAP-Rule" id="MF_00120"/>
    </source>
</evidence>
<evidence type="ECO:0000256" key="3">
    <source>
        <dbReference type="ARBA" id="ARBA00022741"/>
    </source>
</evidence>
<comment type="caution">
    <text evidence="9">The sequence shown here is derived from an EMBL/GenBank/DDBJ whole genome shotgun (WGS) entry which is preliminary data.</text>
</comment>
<keyword evidence="3 7" id="KW-0547">Nucleotide-binding</keyword>
<feature type="active site" description="Charge relay system" evidence="7">
    <location>
        <position position="46"/>
    </location>
</feature>
<feature type="active site" description="Charge relay system" evidence="7">
    <location>
        <position position="121"/>
    </location>
</feature>
<evidence type="ECO:0000259" key="8">
    <source>
        <dbReference type="Pfam" id="PF01425"/>
    </source>
</evidence>
<evidence type="ECO:0000256" key="5">
    <source>
        <dbReference type="ARBA" id="ARBA00022917"/>
    </source>
</evidence>
<comment type="subunit">
    <text evidence="7">Heterotrimer of A, B and C subunits.</text>
</comment>
<dbReference type="PROSITE" id="PS00571">
    <property type="entry name" value="AMIDASES"/>
    <property type="match status" value="1"/>
</dbReference>
<evidence type="ECO:0000313" key="9">
    <source>
        <dbReference type="EMBL" id="HHR92038.1"/>
    </source>
</evidence>
<feature type="domain" description="Amidase" evidence="8">
    <location>
        <begin position="5"/>
        <end position="417"/>
    </location>
</feature>
<organism evidence="9">
    <name type="scientific">candidate division CPR3 bacterium</name>
    <dbReference type="NCBI Taxonomy" id="2268181"/>
    <lineage>
        <taxon>Bacteria</taxon>
        <taxon>Bacteria division CPR3</taxon>
    </lineage>
</organism>
<proteinExistence type="inferred from homology"/>
<dbReference type="Gene3D" id="3.90.1300.10">
    <property type="entry name" value="Amidase signature (AS) domain"/>
    <property type="match status" value="1"/>
</dbReference>
<dbReference type="InterPro" id="IPR004412">
    <property type="entry name" value="GatA"/>
</dbReference>
<dbReference type="GO" id="GO:0030956">
    <property type="term" value="C:glutamyl-tRNA(Gln) amidotransferase complex"/>
    <property type="evidence" value="ECO:0007669"/>
    <property type="project" value="InterPro"/>
</dbReference>
<evidence type="ECO:0000256" key="1">
    <source>
        <dbReference type="ARBA" id="ARBA00008069"/>
    </source>
</evidence>
<dbReference type="PANTHER" id="PTHR11895">
    <property type="entry name" value="TRANSAMIDASE"/>
    <property type="match status" value="1"/>
</dbReference>
<dbReference type="GO" id="GO:0005524">
    <property type="term" value="F:ATP binding"/>
    <property type="evidence" value="ECO:0007669"/>
    <property type="project" value="UniProtKB-KW"/>
</dbReference>
<dbReference type="EC" id="6.3.5.7" evidence="7"/>
<dbReference type="HAMAP" id="MF_00120">
    <property type="entry name" value="GatA"/>
    <property type="match status" value="1"/>
</dbReference>
<evidence type="ECO:0000256" key="4">
    <source>
        <dbReference type="ARBA" id="ARBA00022840"/>
    </source>
</evidence>